<evidence type="ECO:0000313" key="3">
    <source>
        <dbReference type="Proteomes" id="UP001549691"/>
    </source>
</evidence>
<dbReference type="PROSITE" id="PS51186">
    <property type="entry name" value="GNAT"/>
    <property type="match status" value="1"/>
</dbReference>
<dbReference type="Proteomes" id="UP001549691">
    <property type="component" value="Unassembled WGS sequence"/>
</dbReference>
<dbReference type="Gene3D" id="3.40.630.30">
    <property type="match status" value="1"/>
</dbReference>
<proteinExistence type="predicted"/>
<gene>
    <name evidence="2" type="ORF">ABXR19_11480</name>
</gene>
<dbReference type="Pfam" id="PF00583">
    <property type="entry name" value="Acetyltransf_1"/>
    <property type="match status" value="1"/>
</dbReference>
<feature type="domain" description="N-acetyltransferase" evidence="1">
    <location>
        <begin position="3"/>
        <end position="148"/>
    </location>
</feature>
<keyword evidence="3" id="KW-1185">Reference proteome</keyword>
<dbReference type="CDD" id="cd04301">
    <property type="entry name" value="NAT_SF"/>
    <property type="match status" value="1"/>
</dbReference>
<name>A0ABV2TLK8_9RHOO</name>
<dbReference type="InterPro" id="IPR000182">
    <property type="entry name" value="GNAT_dom"/>
</dbReference>
<evidence type="ECO:0000313" key="2">
    <source>
        <dbReference type="EMBL" id="MET7014811.1"/>
    </source>
</evidence>
<dbReference type="InterPro" id="IPR016181">
    <property type="entry name" value="Acyl_CoA_acyltransferase"/>
</dbReference>
<dbReference type="RefSeq" id="WP_354601272.1">
    <property type="nucleotide sequence ID" value="NZ_JBEWZI010000011.1"/>
</dbReference>
<dbReference type="SUPFAM" id="SSF55729">
    <property type="entry name" value="Acyl-CoA N-acyltransferases (Nat)"/>
    <property type="match status" value="1"/>
</dbReference>
<comment type="caution">
    <text evidence="2">The sequence shown here is derived from an EMBL/GenBank/DDBJ whole genome shotgun (WGS) entry which is preliminary data.</text>
</comment>
<accession>A0ABV2TLK8</accession>
<dbReference type="EMBL" id="JBEWZI010000011">
    <property type="protein sequence ID" value="MET7014811.1"/>
    <property type="molecule type" value="Genomic_DNA"/>
</dbReference>
<organism evidence="2 3">
    <name type="scientific">Uliginosibacterium flavum</name>
    <dbReference type="NCBI Taxonomy" id="1396831"/>
    <lineage>
        <taxon>Bacteria</taxon>
        <taxon>Pseudomonadati</taxon>
        <taxon>Pseudomonadota</taxon>
        <taxon>Betaproteobacteria</taxon>
        <taxon>Rhodocyclales</taxon>
        <taxon>Zoogloeaceae</taxon>
        <taxon>Uliginosibacterium</taxon>
    </lineage>
</organism>
<sequence>MSSEFIPLTADNIARFVPLYVSVFNAPPWNDGWTEGVALERLQSFARFPTFDGLGLLIDGEPAALVLGWGERWVKSWIFHIQEFCVAGDRQRSGLGKVLMSEFERRLQEQGFSSVYLHTGETAPARGFYEAVGYKQSFKAVSLSKRLA</sequence>
<reference evidence="2 3" key="1">
    <citation type="submission" date="2024-07" db="EMBL/GenBank/DDBJ databases">
        <title>Uliginosibacterium flavum JJ3220;KACC:17644.</title>
        <authorList>
            <person name="Kim M.K."/>
        </authorList>
    </citation>
    <scope>NUCLEOTIDE SEQUENCE [LARGE SCALE GENOMIC DNA]</scope>
    <source>
        <strain evidence="2 3">KACC:17644</strain>
    </source>
</reference>
<evidence type="ECO:0000259" key="1">
    <source>
        <dbReference type="PROSITE" id="PS51186"/>
    </source>
</evidence>
<protein>
    <submittedName>
        <fullName evidence="2">GNAT family N-acetyltransferase</fullName>
    </submittedName>
</protein>